<dbReference type="InterPro" id="IPR004647">
    <property type="entry name" value="Fe-S_hydro-lyase_TtdB-typ_cat"/>
</dbReference>
<proteinExistence type="inferred from homology"/>
<dbReference type="OrthoDB" id="9798978at2"/>
<dbReference type="HOGENOM" id="CLU_098588_2_0_9"/>
<dbReference type="EC" id="4.2.1.2" evidence="4"/>
<reference evidence="5" key="1">
    <citation type="journal article" date="2013" name="Genome Announc.">
        <title>First genome sequence of a syntrophic acetate-oxidizing bacterium, Tepidanaerobacter acetatoxydans strain Re1.</title>
        <authorList>
            <person name="Manzoor S."/>
            <person name="Bongcam-Rudloff E."/>
            <person name="Schnurer A."/>
            <person name="Muller B."/>
        </authorList>
    </citation>
    <scope>NUCLEOTIDE SEQUENCE [LARGE SCALE GENOMIC DNA]</scope>
    <source>
        <strain evidence="5">Re1</strain>
    </source>
</reference>
<evidence type="ECO:0000256" key="1">
    <source>
        <dbReference type="ARBA" id="ARBA00008876"/>
    </source>
</evidence>
<dbReference type="RefSeq" id="WP_013777638.1">
    <property type="nucleotide sequence ID" value="NC_015519.1"/>
</dbReference>
<dbReference type="PANTHER" id="PTHR43351:SF2">
    <property type="entry name" value="L(+)-TARTRATE DEHYDRATASE SUBUNIT BETA-RELATED"/>
    <property type="match status" value="1"/>
</dbReference>
<dbReference type="PATRIC" id="fig|1209989.3.peg.609"/>
<dbReference type="Gene3D" id="3.20.130.10">
    <property type="entry name" value="Fe-S hydro-lyase, tartrate dehydratase beta-type, catalytic domain"/>
    <property type="match status" value="1"/>
</dbReference>
<dbReference type="GO" id="GO:0004333">
    <property type="term" value="F:fumarate hydratase activity"/>
    <property type="evidence" value="ECO:0007669"/>
    <property type="project" value="UniProtKB-EC"/>
</dbReference>
<name>F4LVE0_TEPAE</name>
<dbReference type="Proteomes" id="UP000010802">
    <property type="component" value="Chromosome"/>
</dbReference>
<evidence type="ECO:0000313" key="5">
    <source>
        <dbReference type="Proteomes" id="UP000010802"/>
    </source>
</evidence>
<evidence type="ECO:0000313" key="4">
    <source>
        <dbReference type="EMBL" id="CCP25256.1"/>
    </source>
</evidence>
<dbReference type="NCBIfam" id="TIGR00723">
    <property type="entry name" value="ttdB_fumA_fumB"/>
    <property type="match status" value="1"/>
</dbReference>
<dbReference type="Pfam" id="PF05683">
    <property type="entry name" value="Fumerase_C"/>
    <property type="match status" value="1"/>
</dbReference>
<feature type="domain" description="Fe-S hydro-lyase tartrate dehydratase beta-type catalytic" evidence="3">
    <location>
        <begin position="3"/>
        <end position="168"/>
    </location>
</feature>
<gene>
    <name evidence="4" type="primary">fumB</name>
    <name evidence="4" type="ordered locus">TEPIRE1_0568</name>
</gene>
<keyword evidence="5" id="KW-1185">Reference proteome</keyword>
<evidence type="ECO:0000256" key="2">
    <source>
        <dbReference type="ARBA" id="ARBA00023239"/>
    </source>
</evidence>
<comment type="similarity">
    <text evidence="1">Belongs to the class-I fumarase family.</text>
</comment>
<accession>F4LVE0</accession>
<accession>L0RWK7</accession>
<dbReference type="SUPFAM" id="SSF117457">
    <property type="entry name" value="FumA C-terminal domain-like"/>
    <property type="match status" value="1"/>
</dbReference>
<organism evidence="4 5">
    <name type="scientific">Tepidanaerobacter acetatoxydans (strain DSM 21804 / JCM 16047 / Re1)</name>
    <dbReference type="NCBI Taxonomy" id="1209989"/>
    <lineage>
        <taxon>Bacteria</taxon>
        <taxon>Bacillati</taxon>
        <taxon>Bacillota</taxon>
        <taxon>Clostridia</taxon>
        <taxon>Thermosediminibacterales</taxon>
        <taxon>Tepidanaerobacteraceae</taxon>
        <taxon>Tepidanaerobacter</taxon>
    </lineage>
</organism>
<dbReference type="PANTHER" id="PTHR43351">
    <property type="entry name" value="L(+)-TARTRATE DEHYDRATASE SUBUNIT BETA"/>
    <property type="match status" value="1"/>
</dbReference>
<dbReference type="AlphaFoldDB" id="F4LVE0"/>
<keyword evidence="2 4" id="KW-0456">Lyase</keyword>
<evidence type="ECO:0000259" key="3">
    <source>
        <dbReference type="Pfam" id="PF05683"/>
    </source>
</evidence>
<dbReference type="eggNOG" id="COG1838">
    <property type="taxonomic scope" value="Bacteria"/>
</dbReference>
<dbReference type="STRING" id="1209989.TepRe1_0518"/>
<sequence length="182" mass="20192">MKINLPITKEIAKSFKVGDELYLTGFLYTARDAAHKRIKEAIESNGELPIELKNQTIFYTGPTPAKPGWKTGSIGPTTSSRMDPFVEIMLQHGVTAMIGKGQRADYVADLCKEYGAVYLLGIGGLSALYTKNIKSVEVVAYEDLGTESIKKLYVENLRVLVGIDTEGRILQNEEIKKYRISD</sequence>
<dbReference type="KEGG" id="tae:TepiRe1_0568"/>
<dbReference type="InterPro" id="IPR036660">
    <property type="entry name" value="Fe-S_hydroAse_TtdB_cat_sf"/>
</dbReference>
<protein>
    <submittedName>
        <fullName evidence="4">Hydro-lyases, Fe-S type, tartrate/fumarate subfamily, beta region</fullName>
        <ecNumber evidence="4">4.2.1.2</ecNumber>
    </submittedName>
</protein>
<dbReference type="KEGG" id="tep:TepRe1_0518"/>
<dbReference type="EMBL" id="HF563609">
    <property type="protein sequence ID" value="CCP25256.1"/>
    <property type="molecule type" value="Genomic_DNA"/>
</dbReference>